<dbReference type="AlphaFoldDB" id="A0A437J952"/>
<sequence length="70" mass="7418">MTNQDFKRSVAGACGSALAAVVVVKGIIAVVPDVILLDKYGDVRGIFQLGLAIIAITIFGAAWRWIDTID</sequence>
<keyword evidence="1" id="KW-0812">Transmembrane</keyword>
<dbReference type="Proteomes" id="UP000282977">
    <property type="component" value="Unassembled WGS sequence"/>
</dbReference>
<dbReference type="EMBL" id="RZUL01000002">
    <property type="protein sequence ID" value="RVT42008.1"/>
    <property type="molecule type" value="Genomic_DNA"/>
</dbReference>
<reference evidence="3 4" key="1">
    <citation type="submission" date="2019-01" db="EMBL/GenBank/DDBJ databases">
        <authorList>
            <person name="Chen W.-M."/>
        </authorList>
    </citation>
    <scope>NUCLEOTIDE SEQUENCE [LARGE SCALE GENOMIC DNA]</scope>
    <source>
        <strain evidence="3 4">TLA-22</strain>
    </source>
</reference>
<proteinExistence type="predicted"/>
<keyword evidence="1" id="KW-0472">Membrane</keyword>
<evidence type="ECO:0000313" key="3">
    <source>
        <dbReference type="EMBL" id="RVT42008.1"/>
    </source>
</evidence>
<organism evidence="3 4">
    <name type="scientific">Sphingobium algorifonticola</name>
    <dbReference type="NCBI Taxonomy" id="2008318"/>
    <lineage>
        <taxon>Bacteria</taxon>
        <taxon>Pseudomonadati</taxon>
        <taxon>Pseudomonadota</taxon>
        <taxon>Alphaproteobacteria</taxon>
        <taxon>Sphingomonadales</taxon>
        <taxon>Sphingomonadaceae</taxon>
        <taxon>Sphingobium</taxon>
    </lineage>
</organism>
<keyword evidence="1" id="KW-1133">Transmembrane helix</keyword>
<name>A0A437J952_9SPHN</name>
<comment type="caution">
    <text evidence="3">The sequence shown here is derived from an EMBL/GenBank/DDBJ whole genome shotgun (WGS) entry which is preliminary data.</text>
</comment>
<evidence type="ECO:0000313" key="4">
    <source>
        <dbReference type="Proteomes" id="UP000282977"/>
    </source>
</evidence>
<accession>A0A437J952</accession>
<dbReference type="RefSeq" id="WP_127689637.1">
    <property type="nucleotide sequence ID" value="NZ_RZUL01000002.1"/>
</dbReference>
<dbReference type="EMBL" id="RZUL01000002">
    <property type="protein sequence ID" value="RVT41710.1"/>
    <property type="molecule type" value="Genomic_DNA"/>
</dbReference>
<evidence type="ECO:0000256" key="1">
    <source>
        <dbReference type="SAM" id="Phobius"/>
    </source>
</evidence>
<evidence type="ECO:0000313" key="2">
    <source>
        <dbReference type="EMBL" id="RVT41710.1"/>
    </source>
</evidence>
<feature type="transmembrane region" description="Helical" evidence="1">
    <location>
        <begin position="45"/>
        <end position="66"/>
    </location>
</feature>
<gene>
    <name evidence="2" type="ORF">ENE74_05320</name>
    <name evidence="3" type="ORF">ENE74_07115</name>
</gene>
<keyword evidence="4" id="KW-1185">Reference proteome</keyword>
<protein>
    <submittedName>
        <fullName evidence="3">Uncharacterized protein</fullName>
    </submittedName>
</protein>